<organism evidence="5 6">
    <name type="scientific">Roseiterribacter gracilis</name>
    <dbReference type="NCBI Taxonomy" id="2812848"/>
    <lineage>
        <taxon>Bacteria</taxon>
        <taxon>Pseudomonadati</taxon>
        <taxon>Pseudomonadota</taxon>
        <taxon>Alphaproteobacteria</taxon>
        <taxon>Rhodospirillales</taxon>
        <taxon>Roseiterribacteraceae</taxon>
        <taxon>Roseiterribacter</taxon>
    </lineage>
</organism>
<keyword evidence="2" id="KW-0378">Hydrolase</keyword>
<dbReference type="InterPro" id="IPR036514">
    <property type="entry name" value="SGNH_hydro_sf"/>
</dbReference>
<dbReference type="PANTHER" id="PTHR43695:SF1">
    <property type="entry name" value="RHAMNOGALACTURONAN ACETYLESTERASE"/>
    <property type="match status" value="1"/>
</dbReference>
<name>A0A8S8XFJ9_9PROT</name>
<evidence type="ECO:0000256" key="1">
    <source>
        <dbReference type="ARBA" id="ARBA00008668"/>
    </source>
</evidence>
<evidence type="ECO:0000256" key="2">
    <source>
        <dbReference type="ARBA" id="ARBA00022801"/>
    </source>
</evidence>
<feature type="signal peptide" evidence="3">
    <location>
        <begin position="1"/>
        <end position="19"/>
    </location>
</feature>
<gene>
    <name evidence="5" type="ORF">TMPK1_22230</name>
</gene>
<dbReference type="SUPFAM" id="SSF52266">
    <property type="entry name" value="SGNH hydrolase"/>
    <property type="match status" value="1"/>
</dbReference>
<protein>
    <submittedName>
        <fullName evidence="5">Lysophospholipase</fullName>
    </submittedName>
</protein>
<feature type="domain" description="SGNH hydrolase-type esterase" evidence="4">
    <location>
        <begin position="28"/>
        <end position="179"/>
    </location>
</feature>
<dbReference type="Proteomes" id="UP000681075">
    <property type="component" value="Unassembled WGS sequence"/>
</dbReference>
<comment type="caution">
    <text evidence="5">The sequence shown here is derived from an EMBL/GenBank/DDBJ whole genome shotgun (WGS) entry which is preliminary data.</text>
</comment>
<keyword evidence="6" id="KW-1185">Reference proteome</keyword>
<evidence type="ECO:0000313" key="6">
    <source>
        <dbReference type="Proteomes" id="UP000681075"/>
    </source>
</evidence>
<accession>A0A8S8XFJ9</accession>
<dbReference type="EMBL" id="BOPV01000001">
    <property type="protein sequence ID" value="GIL39986.1"/>
    <property type="molecule type" value="Genomic_DNA"/>
</dbReference>
<comment type="similarity">
    <text evidence="1">Belongs to the 'GDSL' lipolytic enzyme family.</text>
</comment>
<dbReference type="Pfam" id="PF13472">
    <property type="entry name" value="Lipase_GDSL_2"/>
    <property type="match status" value="1"/>
</dbReference>
<keyword evidence="3" id="KW-0732">Signal</keyword>
<dbReference type="AlphaFoldDB" id="A0A8S8XFJ9"/>
<reference evidence="5" key="1">
    <citation type="submission" date="2021-02" db="EMBL/GenBank/DDBJ databases">
        <title>Genome sequence of Rhodospirillales sp. strain TMPK1 isolated from soil.</title>
        <authorList>
            <person name="Nakai R."/>
            <person name="Kusada H."/>
            <person name="Tamaki H."/>
        </authorList>
    </citation>
    <scope>NUCLEOTIDE SEQUENCE</scope>
    <source>
        <strain evidence="5">TMPK1</strain>
    </source>
</reference>
<sequence length="262" mass="28365">MSRTLLFFFLLLTISPARAEPRLQIILVGDSTMAPNTGYGEALCASFSDEIDCRNRARGGRSTSSFRAEGLWDEVLAIVRASHLPSYVLIQFGHNDQPGKPGRSTDLATEFPANLERYVAELRAAGGTPVLVTPLVRRQFTDFKLRNDLAAWADATRAVAAHTQTTLLDLNRASEDATNKLGPVESLRLAQASAPDSVTAAAKTGTTIEAPKVAGGTEPQGTPKVVFDYTHVGPDGARFYARIMRDALVQALPVLRPYLRAQ</sequence>
<dbReference type="InterPro" id="IPR037459">
    <property type="entry name" value="RhgT-like"/>
</dbReference>
<evidence type="ECO:0000313" key="5">
    <source>
        <dbReference type="EMBL" id="GIL39986.1"/>
    </source>
</evidence>
<dbReference type="RefSeq" id="WP_420243099.1">
    <property type="nucleotide sequence ID" value="NZ_BOPV01000001.1"/>
</dbReference>
<dbReference type="Gene3D" id="3.40.50.1110">
    <property type="entry name" value="SGNH hydrolase"/>
    <property type="match status" value="1"/>
</dbReference>
<evidence type="ECO:0000259" key="4">
    <source>
        <dbReference type="Pfam" id="PF13472"/>
    </source>
</evidence>
<dbReference type="InterPro" id="IPR013830">
    <property type="entry name" value="SGNH_hydro"/>
</dbReference>
<feature type="chain" id="PRO_5035795397" evidence="3">
    <location>
        <begin position="20"/>
        <end position="262"/>
    </location>
</feature>
<dbReference type="PANTHER" id="PTHR43695">
    <property type="entry name" value="PUTATIVE (AFU_ORTHOLOGUE AFUA_2G17250)-RELATED"/>
    <property type="match status" value="1"/>
</dbReference>
<evidence type="ECO:0000256" key="3">
    <source>
        <dbReference type="SAM" id="SignalP"/>
    </source>
</evidence>
<dbReference type="GO" id="GO:0016788">
    <property type="term" value="F:hydrolase activity, acting on ester bonds"/>
    <property type="evidence" value="ECO:0007669"/>
    <property type="project" value="UniProtKB-ARBA"/>
</dbReference>
<dbReference type="CDD" id="cd01821">
    <property type="entry name" value="Rhamnogalacturan_acetylesterase_like"/>
    <property type="match status" value="1"/>
</dbReference>
<proteinExistence type="inferred from homology"/>